<sequence length="645" mass="73677">MLQKHFFKGLLVCLIFCFAQLCEAKVKLPTLISDGLILQREQNVKVWGYANPGEEVKINFLKKKYQTNADTTGNWQVILPPMKAGGPYTMQINEIEIKDILVGDVWLCSGQSNMELPVSRVTDMFREEVETYTNPMIRYIKIPLAYNFHQPQTDIAPVSWKALTQENVMSFSAVAYFFAKDLYAVTKVPIGLINSSVGGSPVEAWISEESLRPFPKYINEKSLYQSDDYVAGVKNIEQKRRELWNVTLYKQDAGLNDLQKWYDPEYNDSLWERTDLFHSSWGSNGLNPVNGSFWFRKDFEIPPSLKDETAVLRMGCIVDADSIYVNGVFVGTTSYRYPPRIYPIPENLLKEGKNTITVRLISYMGYPEFVKEKPYKIVFGNGNNEISLEGEWKYKQGTTMPFLEGETPFHYKPTGLYNSMIAPLKNCALKGIIWYQGESNTGRYNEYYPLLSTLIGDWRAYWQQPELPFFAVQLANFMESFNHPTESQWAELRDVQLQITLTVPNTGLAVAIDLGEWNDIHPLNKKELGRRLSLLAQSQVYGNKKLVCNGPVYHSKTIEGNKIILSFKEETNDLEQTNDLKGFSIAGPDGKFHWAKGRTDKNKVIVWCDDVQQPVMVRYAWGNNPAGVNLKNKAGLPASPFRTDK</sequence>
<dbReference type="AlphaFoldDB" id="A0A5J4S6H8"/>
<organism evidence="5">
    <name type="scientific">termite gut metagenome</name>
    <dbReference type="NCBI Taxonomy" id="433724"/>
    <lineage>
        <taxon>unclassified sequences</taxon>
        <taxon>metagenomes</taxon>
        <taxon>organismal metagenomes</taxon>
    </lineage>
</organism>
<dbReference type="GO" id="GO:0005975">
    <property type="term" value="P:carbohydrate metabolic process"/>
    <property type="evidence" value="ECO:0007669"/>
    <property type="project" value="InterPro"/>
</dbReference>
<dbReference type="Gene3D" id="3.40.50.1110">
    <property type="entry name" value="SGNH hydrolase"/>
    <property type="match status" value="2"/>
</dbReference>
<dbReference type="InterPro" id="IPR008979">
    <property type="entry name" value="Galactose-bd-like_sf"/>
</dbReference>
<dbReference type="PANTHER" id="PTHR22901:SF0">
    <property type="entry name" value="SIALATE O-ACETYLESTERASE"/>
    <property type="match status" value="1"/>
</dbReference>
<dbReference type="InterPro" id="IPR025300">
    <property type="entry name" value="BetaGal_jelly_roll_dom"/>
</dbReference>
<dbReference type="Pfam" id="PF03629">
    <property type="entry name" value="SASA"/>
    <property type="match status" value="2"/>
</dbReference>
<keyword evidence="2" id="KW-0326">Glycosidase</keyword>
<dbReference type="SUPFAM" id="SSF52266">
    <property type="entry name" value="SGNH hydrolase"/>
    <property type="match status" value="1"/>
</dbReference>
<accession>A0A5J4S6H8</accession>
<evidence type="ECO:0008006" key="6">
    <source>
        <dbReference type="Google" id="ProtNLM"/>
    </source>
</evidence>
<evidence type="ECO:0000259" key="3">
    <source>
        <dbReference type="Pfam" id="PF03629"/>
    </source>
</evidence>
<dbReference type="InterPro" id="IPR005181">
    <property type="entry name" value="SASA"/>
</dbReference>
<protein>
    <recommendedName>
        <fullName evidence="6">Sialate O-acetylesterase</fullName>
    </recommendedName>
</protein>
<evidence type="ECO:0000313" key="5">
    <source>
        <dbReference type="EMBL" id="KAA6341686.1"/>
    </source>
</evidence>
<dbReference type="GO" id="GO:0004553">
    <property type="term" value="F:hydrolase activity, hydrolyzing O-glycosyl compounds"/>
    <property type="evidence" value="ECO:0007669"/>
    <property type="project" value="InterPro"/>
</dbReference>
<dbReference type="PANTHER" id="PTHR22901">
    <property type="entry name" value="SIALATE O-ACETYLESTERASE"/>
    <property type="match status" value="1"/>
</dbReference>
<name>A0A5J4S6H8_9ZZZZ</name>
<comment type="caution">
    <text evidence="5">The sequence shown here is derived from an EMBL/GenBank/DDBJ whole genome shotgun (WGS) entry which is preliminary data.</text>
</comment>
<dbReference type="GO" id="GO:0001681">
    <property type="term" value="F:sialate O-acetylesterase activity"/>
    <property type="evidence" value="ECO:0007669"/>
    <property type="project" value="InterPro"/>
</dbReference>
<dbReference type="EMBL" id="SNRY01000372">
    <property type="protein sequence ID" value="KAA6341686.1"/>
    <property type="molecule type" value="Genomic_DNA"/>
</dbReference>
<dbReference type="Pfam" id="PF13364">
    <property type="entry name" value="BetaGal_ABD2"/>
    <property type="match status" value="1"/>
</dbReference>
<dbReference type="InterPro" id="IPR039329">
    <property type="entry name" value="SIAE"/>
</dbReference>
<dbReference type="SUPFAM" id="SSF49785">
    <property type="entry name" value="Galactose-binding domain-like"/>
    <property type="match status" value="1"/>
</dbReference>
<feature type="domain" description="Sialate O-acetylesterase" evidence="3">
    <location>
        <begin position="103"/>
        <end position="221"/>
    </location>
</feature>
<gene>
    <name evidence="5" type="ORF">EZS27_010529</name>
</gene>
<dbReference type="InterPro" id="IPR036514">
    <property type="entry name" value="SGNH_hydro_sf"/>
</dbReference>
<reference evidence="5" key="1">
    <citation type="submission" date="2019-03" db="EMBL/GenBank/DDBJ databases">
        <title>Single cell metagenomics reveals metabolic interactions within the superorganism composed of flagellate Streblomastix strix and complex community of Bacteroidetes bacteria on its surface.</title>
        <authorList>
            <person name="Treitli S.C."/>
            <person name="Kolisko M."/>
            <person name="Husnik F."/>
            <person name="Keeling P."/>
            <person name="Hampl V."/>
        </authorList>
    </citation>
    <scope>NUCLEOTIDE SEQUENCE</scope>
    <source>
        <strain evidence="5">STM</strain>
    </source>
</reference>
<feature type="domain" description="Beta-galactosidase jelly roll" evidence="4">
    <location>
        <begin position="257"/>
        <end position="359"/>
    </location>
</feature>
<proteinExistence type="predicted"/>
<keyword evidence="1" id="KW-0378">Hydrolase</keyword>
<evidence type="ECO:0000256" key="2">
    <source>
        <dbReference type="ARBA" id="ARBA00023295"/>
    </source>
</evidence>
<evidence type="ECO:0000256" key="1">
    <source>
        <dbReference type="ARBA" id="ARBA00022801"/>
    </source>
</evidence>
<evidence type="ECO:0000259" key="4">
    <source>
        <dbReference type="Pfam" id="PF13364"/>
    </source>
</evidence>
<feature type="domain" description="Sialate O-acetylesterase" evidence="3">
    <location>
        <begin position="413"/>
        <end position="521"/>
    </location>
</feature>